<feature type="compositionally biased region" description="Low complexity" evidence="1">
    <location>
        <begin position="412"/>
        <end position="423"/>
    </location>
</feature>
<evidence type="ECO:0000256" key="1">
    <source>
        <dbReference type="SAM" id="MobiDB-lite"/>
    </source>
</evidence>
<accession>A0ABU2DTL9</accession>
<evidence type="ECO:0000313" key="3">
    <source>
        <dbReference type="EMBL" id="MDR8019725.1"/>
    </source>
</evidence>
<feature type="compositionally biased region" description="Basic and acidic residues" evidence="1">
    <location>
        <begin position="805"/>
        <end position="815"/>
    </location>
</feature>
<feature type="compositionally biased region" description="Gly residues" evidence="1">
    <location>
        <begin position="597"/>
        <end position="609"/>
    </location>
</feature>
<feature type="compositionally biased region" description="Acidic residues" evidence="1">
    <location>
        <begin position="327"/>
        <end position="343"/>
    </location>
</feature>
<evidence type="ECO:0000256" key="2">
    <source>
        <dbReference type="SAM" id="Phobius"/>
    </source>
</evidence>
<keyword evidence="2" id="KW-1133">Transmembrane helix</keyword>
<feature type="region of interest" description="Disordered" evidence="1">
    <location>
        <begin position="476"/>
        <end position="609"/>
    </location>
</feature>
<keyword evidence="2" id="KW-0472">Membrane</keyword>
<feature type="region of interest" description="Disordered" evidence="1">
    <location>
        <begin position="636"/>
        <end position="684"/>
    </location>
</feature>
<evidence type="ECO:0000313" key="4">
    <source>
        <dbReference type="Proteomes" id="UP001251870"/>
    </source>
</evidence>
<protein>
    <submittedName>
        <fullName evidence="3">Uncharacterized protein</fullName>
    </submittedName>
</protein>
<feature type="compositionally biased region" description="Basic and acidic residues" evidence="1">
    <location>
        <begin position="226"/>
        <end position="235"/>
    </location>
</feature>
<feature type="compositionally biased region" description="Low complexity" evidence="1">
    <location>
        <begin position="189"/>
        <end position="203"/>
    </location>
</feature>
<sequence>MPQPFAVGDVVGGRYRITHHVVTSADQDIVFEGTDQVLNREVSILLASRSNAKQVATSAKELATGERVSDVQVLDLGLAEDRTYLIASLTDPNGLLDLVVPDAAPYVEPFFTDSLGSEIFGQSRVMEPETYHDDEEYYAALTESESETGRRRPAKRRPGFLDRVSDTLNRRLGTSESRGAGNREDEAEAAAQPGPPEQSGQSEAEQAVPAAEGSTGDDDVASSWRGDQESTERHASAGSSGQWVERTDDEAAEHAGTAQQPGQQPGQELPRSSSAEQERAETEAAVNEGQEALEQRAGIAEEPLAPVAAYRDAELPEIPQPELPEHIDDDAAEEPEELTDLPEDTGGSAPSEVELPEESSAESYAGSHAESYTDSHTDSPAEIPAETSTEAPEAPQEGPEHTPAAPEEPEEFSASAAGVSAVPAPRPTRPRRRPERTSGIAAGIPALADLSIAEVGAAADTPEAFGVRAAQDGQYVPLSEAEAARPSLSETPDDAGATGDHEEARGAQPAGDTVVDPWADDPDPEDVIDDPPAEPITEYDRHRGGSAGAAAGLGAAGSAAVGSDVSGELHPEQPEPGTAAFVEEDEPRDGREPVGAGSTGTGSTGTGAGPGRWIALSLLGVVLLIVAIIIFTQLGGGDQTADEGSGEEEENGQAEGSDDGEEQPELSIASVTREVPENAELGEEFDADLENLLDDDESTAWSTYNYGNATYGGYASEMAVIAELEEPGEVQQVTVDQDPAQQGGAFEVLVNDEPTLEGATNVGEGSFGEEPAVVELSEPAEAQYVILNVTELPENSEPENPDLPYRLDLRELDVS</sequence>
<feature type="region of interest" description="Disordered" evidence="1">
    <location>
        <begin position="142"/>
        <end position="446"/>
    </location>
</feature>
<feature type="transmembrane region" description="Helical" evidence="2">
    <location>
        <begin position="613"/>
        <end position="631"/>
    </location>
</feature>
<comment type="caution">
    <text evidence="3">The sequence shown here is derived from an EMBL/GenBank/DDBJ whole genome shotgun (WGS) entry which is preliminary data.</text>
</comment>
<feature type="compositionally biased region" description="Acidic residues" evidence="1">
    <location>
        <begin position="640"/>
        <end position="664"/>
    </location>
</feature>
<dbReference type="Proteomes" id="UP001251870">
    <property type="component" value="Unassembled WGS sequence"/>
</dbReference>
<dbReference type="RefSeq" id="WP_310548712.1">
    <property type="nucleotide sequence ID" value="NZ_JAVKGR010000010.1"/>
</dbReference>
<dbReference type="Gene3D" id="2.60.120.260">
    <property type="entry name" value="Galactose-binding domain-like"/>
    <property type="match status" value="1"/>
</dbReference>
<organism evidence="3 4">
    <name type="scientific">Nesterenkonia aerolata</name>
    <dbReference type="NCBI Taxonomy" id="3074079"/>
    <lineage>
        <taxon>Bacteria</taxon>
        <taxon>Bacillati</taxon>
        <taxon>Actinomycetota</taxon>
        <taxon>Actinomycetes</taxon>
        <taxon>Micrococcales</taxon>
        <taxon>Micrococcaceae</taxon>
        <taxon>Nesterenkonia</taxon>
    </lineage>
</organism>
<gene>
    <name evidence="3" type="ORF">RIL96_09130</name>
</gene>
<keyword evidence="4" id="KW-1185">Reference proteome</keyword>
<reference evidence="3 4" key="1">
    <citation type="submission" date="2023-09" db="EMBL/GenBank/DDBJ databases">
        <title>Description of three actinobacteria isolated from air of manufacturing shop in a pharmaceutical factory.</title>
        <authorList>
            <person name="Zhang D.-F."/>
        </authorList>
    </citation>
    <scope>NUCLEOTIDE SEQUENCE [LARGE SCALE GENOMIC DNA]</scope>
    <source>
        <strain evidence="3 4">LY-0111</strain>
    </source>
</reference>
<feature type="compositionally biased region" description="Acidic residues" evidence="1">
    <location>
        <begin position="518"/>
        <end position="532"/>
    </location>
</feature>
<dbReference type="EMBL" id="JAVKGR010000010">
    <property type="protein sequence ID" value="MDR8019725.1"/>
    <property type="molecule type" value="Genomic_DNA"/>
</dbReference>
<proteinExistence type="predicted"/>
<keyword evidence="2" id="KW-0812">Transmembrane</keyword>
<name>A0ABU2DTL9_9MICC</name>
<feature type="compositionally biased region" description="Basic and acidic residues" evidence="1">
    <location>
        <begin position="159"/>
        <end position="169"/>
    </location>
</feature>
<feature type="compositionally biased region" description="Low complexity" evidence="1">
    <location>
        <begin position="548"/>
        <end position="566"/>
    </location>
</feature>
<feature type="region of interest" description="Disordered" evidence="1">
    <location>
        <begin position="791"/>
        <end position="815"/>
    </location>
</feature>